<evidence type="ECO:0000313" key="1">
    <source>
        <dbReference type="EMBL" id="VVC87793.1"/>
    </source>
</evidence>
<protein>
    <submittedName>
        <fullName evidence="1">Uncharacterized protein</fullName>
    </submittedName>
</protein>
<dbReference type="EMBL" id="FZQP02000193">
    <property type="protein sequence ID" value="VVC87793.1"/>
    <property type="molecule type" value="Genomic_DNA"/>
</dbReference>
<keyword evidence="2" id="KW-1185">Reference proteome</keyword>
<evidence type="ECO:0000313" key="2">
    <source>
        <dbReference type="Proteomes" id="UP000324832"/>
    </source>
</evidence>
<proteinExistence type="predicted"/>
<gene>
    <name evidence="1" type="ORF">LSINAPIS_LOCUS1320</name>
</gene>
<organism evidence="1 2">
    <name type="scientific">Leptidea sinapis</name>
    <dbReference type="NCBI Taxonomy" id="189913"/>
    <lineage>
        <taxon>Eukaryota</taxon>
        <taxon>Metazoa</taxon>
        <taxon>Ecdysozoa</taxon>
        <taxon>Arthropoda</taxon>
        <taxon>Hexapoda</taxon>
        <taxon>Insecta</taxon>
        <taxon>Pterygota</taxon>
        <taxon>Neoptera</taxon>
        <taxon>Endopterygota</taxon>
        <taxon>Lepidoptera</taxon>
        <taxon>Glossata</taxon>
        <taxon>Ditrysia</taxon>
        <taxon>Papilionoidea</taxon>
        <taxon>Pieridae</taxon>
        <taxon>Dismorphiinae</taxon>
        <taxon>Leptidea</taxon>
    </lineage>
</organism>
<sequence>MVGVRISIDGRLGIMIADPGYHVGRIVTVMTDRLYPHTGWFTQVPEPDNKKEYVYFYNIDNINYIEWHEKQTKGEKIKKITSLIYAAQPYLSAINVTERRNLVYNFRSMISRDLKGRLAAGIYFPVNKPGLDTKFTMFFHHEGKHRKAKYKFSSILDHKNNQELLDEVNICNVSMNNEDGYLQRALTRIARMLCDSSFVRQMLEINDAITN</sequence>
<accession>A0A5E4PR44</accession>
<dbReference type="AlphaFoldDB" id="A0A5E4PR44"/>
<reference evidence="1 2" key="1">
    <citation type="submission" date="2017-07" db="EMBL/GenBank/DDBJ databases">
        <authorList>
            <person name="Talla V."/>
            <person name="Backstrom N."/>
        </authorList>
    </citation>
    <scope>NUCLEOTIDE SEQUENCE [LARGE SCALE GENOMIC DNA]</scope>
</reference>
<dbReference type="Proteomes" id="UP000324832">
    <property type="component" value="Unassembled WGS sequence"/>
</dbReference>
<name>A0A5E4PR44_9NEOP</name>